<keyword evidence="2" id="KW-1133">Transmembrane helix</keyword>
<feature type="compositionally biased region" description="Pro residues" evidence="1">
    <location>
        <begin position="8"/>
        <end position="21"/>
    </location>
</feature>
<sequence>MWSSEAPPGGPPEFPTFPLPPGNNGAAQSRSYLAETGVQGVAAQYPSESPIFLQEAHTRREEYANEAVQATAEHWIHEQAQREKMRQTARMETDVMFGEATGREAEECEGSLEFVTGPPKFVGRIILLLAVGLFGAIPLMSPFALTVFSDGVYCDICGGFCRLPSRLHYSDHRHKRIIWIVAVLSNLHASISSVGPLCMLLSLLGLLLMAAMAAFLHFHWMQVFFRS</sequence>
<feature type="region of interest" description="Disordered" evidence="1">
    <location>
        <begin position="1"/>
        <end position="28"/>
    </location>
</feature>
<proteinExistence type="predicted"/>
<dbReference type="VEuPathDB" id="TriTrypDB:TcG_04130"/>
<dbReference type="VEuPathDB" id="TriTrypDB:BCY84_08338"/>
<name>A0A2V2WAG0_TRYCR</name>
<dbReference type="VEuPathDB" id="TriTrypDB:C3747_135g2"/>
<feature type="transmembrane region" description="Helical" evidence="2">
    <location>
        <begin position="177"/>
        <end position="194"/>
    </location>
</feature>
<dbReference type="EMBL" id="PRFC01000135">
    <property type="protein sequence ID" value="PWV05237.1"/>
    <property type="molecule type" value="Genomic_DNA"/>
</dbReference>
<accession>A0A2V2WAG0</accession>
<dbReference type="VEuPathDB" id="TriTrypDB:TCSYLVIO_005385"/>
<keyword evidence="2" id="KW-0812">Transmembrane</keyword>
<dbReference type="VEuPathDB" id="TriTrypDB:TcCL_ESM05078"/>
<protein>
    <recommendedName>
        <fullName evidence="5">Transmembrane protein</fullName>
    </recommendedName>
</protein>
<evidence type="ECO:0000256" key="1">
    <source>
        <dbReference type="SAM" id="MobiDB-lite"/>
    </source>
</evidence>
<dbReference type="VEuPathDB" id="TriTrypDB:TcBrA4_0035230"/>
<dbReference type="VEuPathDB" id="TriTrypDB:TcCLB.508707.70"/>
<evidence type="ECO:0000313" key="4">
    <source>
        <dbReference type="Proteomes" id="UP000246078"/>
    </source>
</evidence>
<dbReference type="Proteomes" id="UP000246078">
    <property type="component" value="Unassembled WGS sequence"/>
</dbReference>
<evidence type="ECO:0000256" key="2">
    <source>
        <dbReference type="SAM" id="Phobius"/>
    </source>
</evidence>
<dbReference type="VEuPathDB" id="TriTrypDB:ECC02_004036"/>
<feature type="transmembrane region" description="Helical" evidence="2">
    <location>
        <begin position="121"/>
        <end position="137"/>
    </location>
</feature>
<feature type="transmembrane region" description="Helical" evidence="2">
    <location>
        <begin position="200"/>
        <end position="220"/>
    </location>
</feature>
<comment type="caution">
    <text evidence="3">The sequence shown here is derived from an EMBL/GenBank/DDBJ whole genome shotgun (WGS) entry which is preliminary data.</text>
</comment>
<dbReference type="VEuPathDB" id="TriTrypDB:TcYC6_0050750"/>
<dbReference type="VEuPathDB" id="TriTrypDB:Tc_MARK_3401"/>
<reference evidence="3 4" key="1">
    <citation type="journal article" date="2018" name="Microb. Genom.">
        <title>Expanding an expanded genome: long-read sequencing of Trypanosoma cruzi.</title>
        <authorList>
            <person name="Berna L."/>
            <person name="Rodriguez M."/>
            <person name="Chiribao M.L."/>
            <person name="Parodi-Talice A."/>
            <person name="Pita S."/>
            <person name="Rijo G."/>
            <person name="Alvarez-Valin F."/>
            <person name="Robello C."/>
        </authorList>
    </citation>
    <scope>NUCLEOTIDE SEQUENCE [LARGE SCALE GENOMIC DNA]</scope>
    <source>
        <strain evidence="3 4">TCC</strain>
    </source>
</reference>
<evidence type="ECO:0000313" key="3">
    <source>
        <dbReference type="EMBL" id="PWV05237.1"/>
    </source>
</evidence>
<dbReference type="AlphaFoldDB" id="A0A2V2WAG0"/>
<dbReference type="VEuPathDB" id="TriTrypDB:TCDM_05791"/>
<gene>
    <name evidence="3" type="ORF">C3747_135g2</name>
</gene>
<organism evidence="3 4">
    <name type="scientific">Trypanosoma cruzi</name>
    <dbReference type="NCBI Taxonomy" id="5693"/>
    <lineage>
        <taxon>Eukaryota</taxon>
        <taxon>Discoba</taxon>
        <taxon>Euglenozoa</taxon>
        <taxon>Kinetoplastea</taxon>
        <taxon>Metakinetoplastina</taxon>
        <taxon>Trypanosomatida</taxon>
        <taxon>Trypanosomatidae</taxon>
        <taxon>Trypanosoma</taxon>
        <taxon>Schizotrypanum</taxon>
    </lineage>
</organism>
<keyword evidence="2" id="KW-0472">Membrane</keyword>
<evidence type="ECO:0008006" key="5">
    <source>
        <dbReference type="Google" id="ProtNLM"/>
    </source>
</evidence>
<dbReference type="VEuPathDB" id="TriTrypDB:C4B63_80g37"/>